<feature type="transmembrane region" description="Helical" evidence="6">
    <location>
        <begin position="214"/>
        <end position="230"/>
    </location>
</feature>
<dbReference type="KEGG" id="ocy:OSSY52_08580"/>
<keyword evidence="3 6" id="KW-0812">Transmembrane</keyword>
<dbReference type="EMBL" id="AP018712">
    <property type="protein sequence ID" value="BBE30717.1"/>
    <property type="molecule type" value="Genomic_DNA"/>
</dbReference>
<feature type="transmembrane region" description="Helical" evidence="6">
    <location>
        <begin position="387"/>
        <end position="405"/>
    </location>
</feature>
<proteinExistence type="predicted"/>
<keyword evidence="9" id="KW-1185">Reference proteome</keyword>
<name>A0A7G1G723_9BACT</name>
<dbReference type="Proteomes" id="UP000516361">
    <property type="component" value="Chromosome"/>
</dbReference>
<evidence type="ECO:0000259" key="7">
    <source>
        <dbReference type="Pfam" id="PF03772"/>
    </source>
</evidence>
<keyword evidence="5 6" id="KW-0472">Membrane</keyword>
<evidence type="ECO:0000256" key="6">
    <source>
        <dbReference type="SAM" id="Phobius"/>
    </source>
</evidence>
<evidence type="ECO:0000256" key="3">
    <source>
        <dbReference type="ARBA" id="ARBA00022692"/>
    </source>
</evidence>
<dbReference type="PANTHER" id="PTHR30619:SF7">
    <property type="entry name" value="BETA-LACTAMASE DOMAIN PROTEIN"/>
    <property type="match status" value="1"/>
</dbReference>
<gene>
    <name evidence="8" type="ORF">OSSY52_08580</name>
</gene>
<dbReference type="AlphaFoldDB" id="A0A7G1G723"/>
<feature type="transmembrane region" description="Helical" evidence="6">
    <location>
        <begin position="327"/>
        <end position="353"/>
    </location>
</feature>
<dbReference type="RefSeq" id="WP_190615787.1">
    <property type="nucleotide sequence ID" value="NZ_AP018712.1"/>
</dbReference>
<evidence type="ECO:0000256" key="4">
    <source>
        <dbReference type="ARBA" id="ARBA00022989"/>
    </source>
</evidence>
<feature type="transmembrane region" description="Helical" evidence="6">
    <location>
        <begin position="12"/>
        <end position="35"/>
    </location>
</feature>
<evidence type="ECO:0000256" key="5">
    <source>
        <dbReference type="ARBA" id="ARBA00023136"/>
    </source>
</evidence>
<organism evidence="8 9">
    <name type="scientific">Tepiditoga spiralis</name>
    <dbReference type="NCBI Taxonomy" id="2108365"/>
    <lineage>
        <taxon>Bacteria</taxon>
        <taxon>Thermotogati</taxon>
        <taxon>Thermotogota</taxon>
        <taxon>Thermotogae</taxon>
        <taxon>Petrotogales</taxon>
        <taxon>Petrotogaceae</taxon>
        <taxon>Tepiditoga</taxon>
    </lineage>
</organism>
<comment type="subcellular location">
    <subcellularLocation>
        <location evidence="1">Cell membrane</location>
        <topology evidence="1">Multi-pass membrane protein</topology>
    </subcellularLocation>
</comment>
<dbReference type="InterPro" id="IPR004477">
    <property type="entry name" value="ComEC_N"/>
</dbReference>
<accession>A0A7G1G723</accession>
<sequence>MSFFFNVFLLYSLIILLTYISKTIALIAVVLLFLLEKKSFRRKLILLFIIPAFFFTPFKYKGEVGINGKIINKRDNQYTILTNSIYTKKWNKVRKTYTFYYNKFSIEPIYCGKDVYIHGTLENKLRVDYIAPGYKTTIFHLKDIAIKNIQKAVSNKDEQDILISSFMGGIKNKNLFKQTGTLHLFAVSGMHVYIIYFIFSFLISHVIYKRNLRILLVLPFLLLYLIFTGFSPSSVRAVLFLITINIFKLFDYYYEPLNILSFIGYLNLLLFPESILNPGFQMSYSATFMILLTLKYNPKHYELLIPISAFIGVLPFSILYFNSFSLLGILLTPLLSPIIAIIIFLDIILIIFPISFVGKIASFIAITTKSFLTLFCFIPSISLNEKIIPLILSSLILVFYIYFISSKKHTVKF</sequence>
<keyword evidence="4 6" id="KW-1133">Transmembrane helix</keyword>
<dbReference type="InterPro" id="IPR052159">
    <property type="entry name" value="Competence_DNA_uptake"/>
</dbReference>
<dbReference type="GO" id="GO:0005886">
    <property type="term" value="C:plasma membrane"/>
    <property type="evidence" value="ECO:0007669"/>
    <property type="project" value="UniProtKB-SubCell"/>
</dbReference>
<dbReference type="InParanoid" id="A0A7G1G723"/>
<feature type="domain" description="ComEC/Rec2-related protein" evidence="7">
    <location>
        <begin position="173"/>
        <end position="404"/>
    </location>
</feature>
<feature type="transmembrane region" description="Helical" evidence="6">
    <location>
        <begin position="360"/>
        <end position="381"/>
    </location>
</feature>
<keyword evidence="2" id="KW-1003">Cell membrane</keyword>
<dbReference type="NCBIfam" id="TIGR00360">
    <property type="entry name" value="ComEC_N-term"/>
    <property type="match status" value="1"/>
</dbReference>
<feature type="transmembrane region" description="Helical" evidence="6">
    <location>
        <begin position="301"/>
        <end position="321"/>
    </location>
</feature>
<feature type="transmembrane region" description="Helical" evidence="6">
    <location>
        <begin position="182"/>
        <end position="208"/>
    </location>
</feature>
<evidence type="ECO:0000313" key="8">
    <source>
        <dbReference type="EMBL" id="BBE30717.1"/>
    </source>
</evidence>
<evidence type="ECO:0000313" key="9">
    <source>
        <dbReference type="Proteomes" id="UP000516361"/>
    </source>
</evidence>
<dbReference type="Pfam" id="PF03772">
    <property type="entry name" value="Competence"/>
    <property type="match status" value="1"/>
</dbReference>
<reference evidence="8 9" key="1">
    <citation type="submission" date="2018-06" db="EMBL/GenBank/DDBJ databases">
        <title>Genome sequencing of Oceanotoga sp. sy52.</title>
        <authorList>
            <person name="Mori K."/>
        </authorList>
    </citation>
    <scope>NUCLEOTIDE SEQUENCE [LARGE SCALE GENOMIC DNA]</scope>
    <source>
        <strain evidence="9">sy52</strain>
    </source>
</reference>
<protein>
    <recommendedName>
        <fullName evidence="7">ComEC/Rec2-related protein domain-containing protein</fullName>
    </recommendedName>
</protein>
<dbReference type="PANTHER" id="PTHR30619">
    <property type="entry name" value="DNA INTERNALIZATION/COMPETENCE PROTEIN COMEC/REC2"/>
    <property type="match status" value="1"/>
</dbReference>
<evidence type="ECO:0000256" key="2">
    <source>
        <dbReference type="ARBA" id="ARBA00022475"/>
    </source>
</evidence>
<evidence type="ECO:0000256" key="1">
    <source>
        <dbReference type="ARBA" id="ARBA00004651"/>
    </source>
</evidence>